<evidence type="ECO:0000256" key="2">
    <source>
        <dbReference type="ARBA" id="ARBA00010790"/>
    </source>
</evidence>
<evidence type="ECO:0000313" key="9">
    <source>
        <dbReference type="EMBL" id="KAF2448727.1"/>
    </source>
</evidence>
<feature type="binding site" evidence="6">
    <location>
        <begin position="499"/>
        <end position="500"/>
    </location>
    <ligand>
        <name>FAD</name>
        <dbReference type="ChEBI" id="CHEBI:57692"/>
    </ligand>
</feature>
<evidence type="ECO:0000259" key="8">
    <source>
        <dbReference type="Pfam" id="PF05199"/>
    </source>
</evidence>
<dbReference type="Gene3D" id="3.50.50.60">
    <property type="entry name" value="FAD/NAD(P)-binding domain"/>
    <property type="match status" value="2"/>
</dbReference>
<evidence type="ECO:0000256" key="1">
    <source>
        <dbReference type="ARBA" id="ARBA00001974"/>
    </source>
</evidence>
<comment type="similarity">
    <text evidence="2">Belongs to the GMC oxidoreductase family.</text>
</comment>
<keyword evidence="4 6" id="KW-0274">FAD</keyword>
<dbReference type="Gene3D" id="3.30.560.10">
    <property type="entry name" value="Glucose Oxidase, domain 3"/>
    <property type="match status" value="2"/>
</dbReference>
<dbReference type="Proteomes" id="UP000799764">
    <property type="component" value="Unassembled WGS sequence"/>
</dbReference>
<feature type="binding site" evidence="6">
    <location>
        <begin position="15"/>
        <end position="16"/>
    </location>
    <ligand>
        <name>FAD</name>
        <dbReference type="ChEBI" id="CHEBI:57692"/>
    </ligand>
</feature>
<gene>
    <name evidence="9" type="ORF">P171DRAFT_461462</name>
</gene>
<comment type="caution">
    <text evidence="9">The sequence shown here is derived from an EMBL/GenBank/DDBJ whole genome shotgun (WGS) entry which is preliminary data.</text>
</comment>
<evidence type="ECO:0000256" key="6">
    <source>
        <dbReference type="PIRSR" id="PIRSR000137-2"/>
    </source>
</evidence>
<feature type="domain" description="Glucose-methanol-choline oxidoreductase N-terminal" evidence="7">
    <location>
        <begin position="6"/>
        <end position="310"/>
    </location>
</feature>
<accession>A0A9P4PR86</accession>
<dbReference type="OrthoDB" id="269227at2759"/>
<name>A0A9P4PR86_9PLEO</name>
<dbReference type="SUPFAM" id="SSF54373">
    <property type="entry name" value="FAD-linked reductases, C-terminal domain"/>
    <property type="match status" value="1"/>
</dbReference>
<evidence type="ECO:0000256" key="4">
    <source>
        <dbReference type="ARBA" id="ARBA00022827"/>
    </source>
</evidence>
<dbReference type="PIRSF" id="PIRSF000137">
    <property type="entry name" value="Alcohol_oxidase"/>
    <property type="match status" value="1"/>
</dbReference>
<evidence type="ECO:0000313" key="10">
    <source>
        <dbReference type="Proteomes" id="UP000799764"/>
    </source>
</evidence>
<dbReference type="InterPro" id="IPR007867">
    <property type="entry name" value="GMC_OxRtase_C"/>
</dbReference>
<dbReference type="Pfam" id="PF00732">
    <property type="entry name" value="GMC_oxred_N"/>
    <property type="match status" value="1"/>
</dbReference>
<dbReference type="GO" id="GO:0016614">
    <property type="term" value="F:oxidoreductase activity, acting on CH-OH group of donors"/>
    <property type="evidence" value="ECO:0007669"/>
    <property type="project" value="InterPro"/>
</dbReference>
<dbReference type="InterPro" id="IPR036188">
    <property type="entry name" value="FAD/NAD-bd_sf"/>
</dbReference>
<keyword evidence="3" id="KW-0285">Flavoprotein</keyword>
<evidence type="ECO:0000259" key="7">
    <source>
        <dbReference type="Pfam" id="PF00732"/>
    </source>
</evidence>
<dbReference type="AlphaFoldDB" id="A0A9P4PR86"/>
<dbReference type="Pfam" id="PF05199">
    <property type="entry name" value="GMC_oxred_C"/>
    <property type="match status" value="1"/>
</dbReference>
<protein>
    <submittedName>
        <fullName evidence="9">GMC oxidoreductase</fullName>
    </submittedName>
</protein>
<feature type="domain" description="Glucose-methanol-choline oxidoreductase C-terminal" evidence="8">
    <location>
        <begin position="488"/>
        <end position="552"/>
    </location>
</feature>
<dbReference type="InterPro" id="IPR000172">
    <property type="entry name" value="GMC_OxRdtase_N"/>
</dbReference>
<sequence>MTTDIFDYVIVGGGTSGLVIASRISEDPNITVAVIEAGSNADTDPRVAVPGLFTSAVGSELDWGFEGTPQVSTLTQGKLLGGSSSINAQALIPFSKLDLDSWEKIGNTGWNWESVSPYLERSFTISLPDQQTVEHLSIEWAEQLTNAYHGPVNASFVDVKENPVGKAWVDTFEHLGFPLSGNPFGGRSTGAYNGASTINAATKTRSSASSAFHKHLTERGNVEMFLNTVAERLVFEPTHPEPTVRGIDVQHNGRRSAIHARKDVILASGVFNTPKLLELSGIGDVEILTKLGIGVLVENPNVGRNLQDHMLCSISFEVEDGISTGDNLTRGDPVALQSAMELYQKYHAGPFATPGITSFGYLPPVEFKQELEIFAAVLENLNKGVVGESPMDAARRTHVWSINKIGTEGTGQYFLFMAQAGPAGKDTIGSFTIEPQPGNYISLVSALSHPLSAGTTHIVSSDVNERPTIDHQYLQHPLDLEFHARHAKAYVRNMSTTNWHSCGTCAMAPRDKRGVVDADLRVYGVDGLRIVDASVFPFIPQSNLQSLVYAVAERASDIIKSGT</sequence>
<keyword evidence="5" id="KW-0560">Oxidoreductase</keyword>
<dbReference type="SUPFAM" id="SSF51905">
    <property type="entry name" value="FAD/NAD(P)-binding domain"/>
    <property type="match status" value="1"/>
</dbReference>
<reference evidence="9" key="1">
    <citation type="journal article" date="2020" name="Stud. Mycol.">
        <title>101 Dothideomycetes genomes: a test case for predicting lifestyles and emergence of pathogens.</title>
        <authorList>
            <person name="Haridas S."/>
            <person name="Albert R."/>
            <person name="Binder M."/>
            <person name="Bloem J."/>
            <person name="Labutti K."/>
            <person name="Salamov A."/>
            <person name="Andreopoulos B."/>
            <person name="Baker S."/>
            <person name="Barry K."/>
            <person name="Bills G."/>
            <person name="Bluhm B."/>
            <person name="Cannon C."/>
            <person name="Castanera R."/>
            <person name="Culley D."/>
            <person name="Daum C."/>
            <person name="Ezra D."/>
            <person name="Gonzalez J."/>
            <person name="Henrissat B."/>
            <person name="Kuo A."/>
            <person name="Liang C."/>
            <person name="Lipzen A."/>
            <person name="Lutzoni F."/>
            <person name="Magnuson J."/>
            <person name="Mondo S."/>
            <person name="Nolan M."/>
            <person name="Ohm R."/>
            <person name="Pangilinan J."/>
            <person name="Park H.-J."/>
            <person name="Ramirez L."/>
            <person name="Alfaro M."/>
            <person name="Sun H."/>
            <person name="Tritt A."/>
            <person name="Yoshinaga Y."/>
            <person name="Zwiers L.-H."/>
            <person name="Turgeon B."/>
            <person name="Goodwin S."/>
            <person name="Spatafora J."/>
            <person name="Crous P."/>
            <person name="Grigoriev I."/>
        </authorList>
    </citation>
    <scope>NUCLEOTIDE SEQUENCE</scope>
    <source>
        <strain evidence="9">CBS 690.94</strain>
    </source>
</reference>
<comment type="cofactor">
    <cofactor evidence="1 6">
        <name>FAD</name>
        <dbReference type="ChEBI" id="CHEBI:57692"/>
    </cofactor>
</comment>
<organism evidence="9 10">
    <name type="scientific">Karstenula rhodostoma CBS 690.94</name>
    <dbReference type="NCBI Taxonomy" id="1392251"/>
    <lineage>
        <taxon>Eukaryota</taxon>
        <taxon>Fungi</taxon>
        <taxon>Dikarya</taxon>
        <taxon>Ascomycota</taxon>
        <taxon>Pezizomycotina</taxon>
        <taxon>Dothideomycetes</taxon>
        <taxon>Pleosporomycetidae</taxon>
        <taxon>Pleosporales</taxon>
        <taxon>Massarineae</taxon>
        <taxon>Didymosphaeriaceae</taxon>
        <taxon>Karstenula</taxon>
    </lineage>
</organism>
<keyword evidence="10" id="KW-1185">Reference proteome</keyword>
<dbReference type="EMBL" id="MU001495">
    <property type="protein sequence ID" value="KAF2448727.1"/>
    <property type="molecule type" value="Genomic_DNA"/>
</dbReference>
<dbReference type="PANTHER" id="PTHR11552:SF201">
    <property type="entry name" value="GLUCOSE-METHANOL-CHOLINE OXIDOREDUCTASE N-TERMINAL DOMAIN-CONTAINING PROTEIN"/>
    <property type="match status" value="1"/>
</dbReference>
<dbReference type="PANTHER" id="PTHR11552">
    <property type="entry name" value="GLUCOSE-METHANOL-CHOLINE GMC OXIDOREDUCTASE"/>
    <property type="match status" value="1"/>
</dbReference>
<proteinExistence type="inferred from homology"/>
<evidence type="ECO:0000256" key="3">
    <source>
        <dbReference type="ARBA" id="ARBA00022630"/>
    </source>
</evidence>
<dbReference type="InterPro" id="IPR012132">
    <property type="entry name" value="GMC_OxRdtase"/>
</dbReference>
<dbReference type="GO" id="GO:0050660">
    <property type="term" value="F:flavin adenine dinucleotide binding"/>
    <property type="evidence" value="ECO:0007669"/>
    <property type="project" value="InterPro"/>
</dbReference>
<evidence type="ECO:0000256" key="5">
    <source>
        <dbReference type="ARBA" id="ARBA00023002"/>
    </source>
</evidence>